<sequence length="180" mass="19455">MSNRSTQQAWAVGGTVFAATAIMIIGLFQVIMGISALAQDEIFVNGTNYTYDIDVTGWGWIHLILGVLMIVTGVFLYSAAPWARALGIVMAVLSAVDNFFFLPYYPLWSMVVIALDIFVIWSLATVITPMPSGSPPQSAAPSAAQPSGRTQSQDWSHVNEPTPPRATDQPGPSQEHTAER</sequence>
<name>D3Q5J9_STANL</name>
<dbReference type="AlphaFoldDB" id="D3Q5J9"/>
<gene>
    <name evidence="4" type="ordered locus">Snas_6443</name>
</gene>
<protein>
    <recommendedName>
        <fullName evidence="3">DUF7144 domain-containing protein</fullName>
    </recommendedName>
</protein>
<evidence type="ECO:0000259" key="3">
    <source>
        <dbReference type="Pfam" id="PF23636"/>
    </source>
</evidence>
<evidence type="ECO:0000256" key="2">
    <source>
        <dbReference type="SAM" id="Phobius"/>
    </source>
</evidence>
<feature type="compositionally biased region" description="Polar residues" evidence="1">
    <location>
        <begin position="170"/>
        <end position="180"/>
    </location>
</feature>
<evidence type="ECO:0000256" key="1">
    <source>
        <dbReference type="SAM" id="MobiDB-lite"/>
    </source>
</evidence>
<proteinExistence type="predicted"/>
<evidence type="ECO:0000313" key="4">
    <source>
        <dbReference type="EMBL" id="ADD46059.1"/>
    </source>
</evidence>
<keyword evidence="2" id="KW-0472">Membrane</keyword>
<keyword evidence="2" id="KW-1133">Transmembrane helix</keyword>
<feature type="region of interest" description="Disordered" evidence="1">
    <location>
        <begin position="132"/>
        <end position="180"/>
    </location>
</feature>
<dbReference type="HOGENOM" id="CLU_1495326_0_0_11"/>
<dbReference type="KEGG" id="sna:Snas_6443"/>
<evidence type="ECO:0000313" key="5">
    <source>
        <dbReference type="Proteomes" id="UP000000844"/>
    </source>
</evidence>
<dbReference type="Pfam" id="PF23636">
    <property type="entry name" value="DUF7144"/>
    <property type="match status" value="1"/>
</dbReference>
<accession>D3Q5J9</accession>
<dbReference type="Proteomes" id="UP000000844">
    <property type="component" value="Chromosome"/>
</dbReference>
<dbReference type="STRING" id="446470.Snas_6443"/>
<dbReference type="eggNOG" id="ENOG50334ZZ">
    <property type="taxonomic scope" value="Bacteria"/>
</dbReference>
<dbReference type="RefSeq" id="WP_013021630.1">
    <property type="nucleotide sequence ID" value="NC_013947.1"/>
</dbReference>
<organism evidence="4 5">
    <name type="scientific">Stackebrandtia nassauensis (strain DSM 44728 / CIP 108903 / NRRL B-16338 / NBRC 102104 / LLR-40K-21)</name>
    <dbReference type="NCBI Taxonomy" id="446470"/>
    <lineage>
        <taxon>Bacteria</taxon>
        <taxon>Bacillati</taxon>
        <taxon>Actinomycetota</taxon>
        <taxon>Actinomycetes</taxon>
        <taxon>Glycomycetales</taxon>
        <taxon>Glycomycetaceae</taxon>
        <taxon>Stackebrandtia</taxon>
    </lineage>
</organism>
<reference evidence="4 5" key="1">
    <citation type="journal article" date="2009" name="Stand. Genomic Sci.">
        <title>Complete genome sequence of Stackebrandtia nassauensis type strain (LLR-40K-21).</title>
        <authorList>
            <person name="Munk C."/>
            <person name="Lapidus A."/>
            <person name="Copeland A."/>
            <person name="Jando M."/>
            <person name="Mayilraj S."/>
            <person name="Glavina Del Rio T."/>
            <person name="Nolan M."/>
            <person name="Chen F."/>
            <person name="Lucas S."/>
            <person name="Tice H."/>
            <person name="Cheng J.F."/>
            <person name="Han C."/>
            <person name="Detter J.C."/>
            <person name="Bruce D."/>
            <person name="Goodwin L."/>
            <person name="Chain P."/>
            <person name="Pitluck S."/>
            <person name="Goker M."/>
            <person name="Ovchinikova G."/>
            <person name="Pati A."/>
            <person name="Ivanova N."/>
            <person name="Mavromatis K."/>
            <person name="Chen A."/>
            <person name="Palaniappan K."/>
            <person name="Land M."/>
            <person name="Hauser L."/>
            <person name="Chang Y.J."/>
            <person name="Jeffries C.D."/>
            <person name="Bristow J."/>
            <person name="Eisen J.A."/>
            <person name="Markowitz V."/>
            <person name="Hugenholtz P."/>
            <person name="Kyrpides N.C."/>
            <person name="Klenk H.P."/>
        </authorList>
    </citation>
    <scope>NUCLEOTIDE SEQUENCE [LARGE SCALE GENOMIC DNA]</scope>
    <source>
        <strain evidence="5">DSM 44728 / CIP 108903 / NRRL B-16338 / NBRC 102104 / LLR-40K-21</strain>
    </source>
</reference>
<feature type="transmembrane region" description="Helical" evidence="2">
    <location>
        <begin position="58"/>
        <end position="77"/>
    </location>
</feature>
<feature type="transmembrane region" description="Helical" evidence="2">
    <location>
        <begin position="12"/>
        <end position="38"/>
    </location>
</feature>
<dbReference type="InterPro" id="IPR055568">
    <property type="entry name" value="DUF7144"/>
</dbReference>
<feature type="compositionally biased region" description="Low complexity" evidence="1">
    <location>
        <begin position="135"/>
        <end position="148"/>
    </location>
</feature>
<dbReference type="EMBL" id="CP001778">
    <property type="protein sequence ID" value="ADD46059.1"/>
    <property type="molecule type" value="Genomic_DNA"/>
</dbReference>
<keyword evidence="2" id="KW-0812">Transmembrane</keyword>
<feature type="transmembrane region" description="Helical" evidence="2">
    <location>
        <begin position="107"/>
        <end position="127"/>
    </location>
</feature>
<keyword evidence="5" id="KW-1185">Reference proteome</keyword>
<feature type="domain" description="DUF7144" evidence="3">
    <location>
        <begin position="15"/>
        <end position="125"/>
    </location>
</feature>